<dbReference type="Proteomes" id="UP000078560">
    <property type="component" value="Unassembled WGS sequence"/>
</dbReference>
<dbReference type="InterPro" id="IPR008780">
    <property type="entry name" value="Plasmodium_Vir"/>
</dbReference>
<reference evidence="4 5" key="1">
    <citation type="submission" date="2016-05" db="EMBL/GenBank/DDBJ databases">
        <authorList>
            <person name="Naeem Raeece"/>
        </authorList>
    </citation>
    <scope>NUCLEOTIDE SEQUENCE [LARGE SCALE GENOMIC DNA]</scope>
</reference>
<reference evidence="2" key="2">
    <citation type="submission" date="2016-05" db="EMBL/GenBank/DDBJ databases">
        <authorList>
            <person name="Lavstsen T."/>
            <person name="Jespersen J.S."/>
        </authorList>
    </citation>
    <scope>NUCLEOTIDE SEQUENCE [LARGE SCALE GENOMIC DNA]</scope>
</reference>
<evidence type="ECO:0000313" key="2">
    <source>
        <dbReference type="EMBL" id="SBS84716.1"/>
    </source>
</evidence>
<evidence type="ECO:0000313" key="4">
    <source>
        <dbReference type="Proteomes" id="UP000078546"/>
    </source>
</evidence>
<evidence type="ECO:0000256" key="1">
    <source>
        <dbReference type="SAM" id="Phobius"/>
    </source>
</evidence>
<name>A0A1A8W0P4_PLAOA</name>
<feature type="transmembrane region" description="Helical" evidence="1">
    <location>
        <begin position="255"/>
        <end position="275"/>
    </location>
</feature>
<sequence>MDDCKDTLKSLKIYNIYDGLNKSELVNGNNEECEKLHIQLPDYPVFNTLCYMLSRNLKDVCILLINSTKNTGICVYLNYWLYDYLIRNNMLDNIEEISKSKVIEKLPQLWNVTNFNKKCDLTQYNISASDFNLMKILYDYSVNYLSIDGIKHDQIHSECKRNYCTYINIIINFFKSANTQCDTTSNKSYCNIYNEIKEKKNPNNLYSTLNCTEEDIDNELGHLQKFIGKELLLSLPNSEGYIFSDETSAETTPNVGSKIGFSLFVISIISLFLLYKFTPIGSILSTTIRSKLNSSSFLREKLKLQLLKHNEVFEDEKSHNNEHNISYFPFGNG</sequence>
<dbReference type="Proteomes" id="UP000078546">
    <property type="component" value="Unassembled WGS sequence"/>
</dbReference>
<keyword evidence="1" id="KW-0812">Transmembrane</keyword>
<dbReference type="Pfam" id="PF05795">
    <property type="entry name" value="Plasmodium_Vir"/>
    <property type="match status" value="1"/>
</dbReference>
<keyword evidence="1" id="KW-0472">Membrane</keyword>
<gene>
    <name evidence="3" type="ORF">POVCU1_073060</name>
    <name evidence="2" type="ORF">POVCU2_0027570</name>
</gene>
<accession>A0A1A8W0P4</accession>
<evidence type="ECO:0000313" key="5">
    <source>
        <dbReference type="Proteomes" id="UP000078560"/>
    </source>
</evidence>
<evidence type="ECO:0000313" key="3">
    <source>
        <dbReference type="EMBL" id="SBT02103.1"/>
    </source>
</evidence>
<proteinExistence type="predicted"/>
<dbReference type="EMBL" id="FLQU01000376">
    <property type="protein sequence ID" value="SBS84716.1"/>
    <property type="molecule type" value="Genomic_DNA"/>
</dbReference>
<protein>
    <submittedName>
        <fullName evidence="2">PIR Superfamily Protein</fullName>
    </submittedName>
</protein>
<dbReference type="EMBL" id="FLQV01003075">
    <property type="protein sequence ID" value="SBT02103.1"/>
    <property type="molecule type" value="Genomic_DNA"/>
</dbReference>
<organism evidence="2 5">
    <name type="scientific">Plasmodium ovale curtisi</name>
    <dbReference type="NCBI Taxonomy" id="864141"/>
    <lineage>
        <taxon>Eukaryota</taxon>
        <taxon>Sar</taxon>
        <taxon>Alveolata</taxon>
        <taxon>Apicomplexa</taxon>
        <taxon>Aconoidasida</taxon>
        <taxon>Haemosporida</taxon>
        <taxon>Plasmodiidae</taxon>
        <taxon>Plasmodium</taxon>
        <taxon>Plasmodium (Plasmodium)</taxon>
    </lineage>
</organism>
<dbReference type="AlphaFoldDB" id="A0A1A8W0P4"/>
<keyword evidence="1" id="KW-1133">Transmembrane helix</keyword>